<evidence type="ECO:0000313" key="2">
    <source>
        <dbReference type="EMBL" id="WCL55470.1"/>
    </source>
</evidence>
<organism evidence="2 3">
    <name type="scientific">Gimibacter soli</name>
    <dbReference type="NCBI Taxonomy" id="3024400"/>
    <lineage>
        <taxon>Bacteria</taxon>
        <taxon>Pseudomonadati</taxon>
        <taxon>Pseudomonadota</taxon>
        <taxon>Alphaproteobacteria</taxon>
        <taxon>Kordiimonadales</taxon>
        <taxon>Temperatibacteraceae</taxon>
        <taxon>Gimibacter</taxon>
    </lineage>
</organism>
<dbReference type="RefSeq" id="WP_289505285.1">
    <property type="nucleotide sequence ID" value="NZ_CP116805.1"/>
</dbReference>
<keyword evidence="3" id="KW-1185">Reference proteome</keyword>
<evidence type="ECO:0000313" key="3">
    <source>
        <dbReference type="Proteomes" id="UP001217500"/>
    </source>
</evidence>
<feature type="chain" id="PRO_5042239456" evidence="1">
    <location>
        <begin position="24"/>
        <end position="132"/>
    </location>
</feature>
<reference evidence="2" key="1">
    <citation type="submission" date="2023-01" db="EMBL/GenBank/DDBJ databases">
        <title>The genome sequence of Kordiimonadaceae bacterium 6D33.</title>
        <authorList>
            <person name="Liu Y."/>
        </authorList>
    </citation>
    <scope>NUCLEOTIDE SEQUENCE</scope>
    <source>
        <strain evidence="2">6D33</strain>
    </source>
</reference>
<keyword evidence="1" id="KW-0732">Signal</keyword>
<dbReference type="Proteomes" id="UP001217500">
    <property type="component" value="Chromosome"/>
</dbReference>
<dbReference type="KEGG" id="gso:PH603_06820"/>
<protein>
    <submittedName>
        <fullName evidence="2">Uncharacterized protein</fullName>
    </submittedName>
</protein>
<gene>
    <name evidence="2" type="ORF">PH603_06820</name>
</gene>
<proteinExistence type="predicted"/>
<dbReference type="AlphaFoldDB" id="A0AAF0BN35"/>
<accession>A0AAF0BN35</accession>
<feature type="signal peptide" evidence="1">
    <location>
        <begin position="1"/>
        <end position="23"/>
    </location>
</feature>
<evidence type="ECO:0000256" key="1">
    <source>
        <dbReference type="SAM" id="SignalP"/>
    </source>
</evidence>
<dbReference type="EMBL" id="CP116805">
    <property type="protein sequence ID" value="WCL55470.1"/>
    <property type="molecule type" value="Genomic_DNA"/>
</dbReference>
<sequence>MSRLLKTIVAASMVAGFTLSASAESRVSIVWHCHYKEGKGPQDLLAINGKWLKLARTKVKGGDLNSYLENAVFGKIGHFVFVDSYPSLSAYEDVRKWMMSSDEGKAIEAEFNAASECKKNEVYDSWETMPAK</sequence>
<name>A0AAF0BN35_9PROT</name>